<comment type="caution">
    <text evidence="1">The sequence shown here is derived from an EMBL/GenBank/DDBJ whole genome shotgun (WGS) entry which is preliminary data.</text>
</comment>
<evidence type="ECO:0000313" key="2">
    <source>
        <dbReference type="Proteomes" id="UP000183083"/>
    </source>
</evidence>
<accession>A0AB38BVF2</accession>
<dbReference type="Proteomes" id="UP000183083">
    <property type="component" value="Unassembled WGS sequence"/>
</dbReference>
<organism evidence="1 2">
    <name type="scientific">Pseudomonas syringae</name>
    <dbReference type="NCBI Taxonomy" id="317"/>
    <lineage>
        <taxon>Bacteria</taxon>
        <taxon>Pseudomonadati</taxon>
        <taxon>Pseudomonadota</taxon>
        <taxon>Gammaproteobacteria</taxon>
        <taxon>Pseudomonadales</taxon>
        <taxon>Pseudomonadaceae</taxon>
        <taxon>Pseudomonas</taxon>
    </lineage>
</organism>
<dbReference type="EMBL" id="FOVV01000009">
    <property type="protein sequence ID" value="SFO19999.1"/>
    <property type="molecule type" value="Genomic_DNA"/>
</dbReference>
<proteinExistence type="predicted"/>
<evidence type="ECO:0000313" key="1">
    <source>
        <dbReference type="EMBL" id="SFO19999.1"/>
    </source>
</evidence>
<sequence>MWLISKGSGSFEPCGYSAAPLTLWELACLRRRINGSTDFQRLHRPLREQAPTGPRCFQAMWLISEGSGYFEPCGYSAASLILWELACSRRRINGSTDFQRLHRPLREQAHFHGTEVFPSSVAYFQRFGVFRAMWIFCSTADLVGASSRRRINGSTDFQRLHRSLREQAPTGPRCFQAMWLISAGSGVF</sequence>
<name>A0AB38BVF2_PSESX</name>
<reference evidence="1 2" key="1">
    <citation type="submission" date="2016-10" db="EMBL/GenBank/DDBJ databases">
        <authorList>
            <person name="Varghese N."/>
            <person name="Submissions S."/>
        </authorList>
    </citation>
    <scope>NUCLEOTIDE SEQUENCE [LARGE SCALE GENOMIC DNA]</scope>
    <source>
        <strain evidence="1 2">BS0292</strain>
    </source>
</reference>
<dbReference type="AlphaFoldDB" id="A0AB38BVF2"/>
<gene>
    <name evidence="1" type="ORF">SAMN05444065_109142</name>
</gene>
<protein>
    <submittedName>
        <fullName evidence="1">Uncharacterized protein</fullName>
    </submittedName>
</protein>